<name>A0A8K0HBZ4_9ROSA</name>
<keyword evidence="4" id="KW-0378">Hydrolase</keyword>
<dbReference type="PROSITE" id="PS50104">
    <property type="entry name" value="TIR"/>
    <property type="match status" value="1"/>
</dbReference>
<dbReference type="InterPro" id="IPR045344">
    <property type="entry name" value="C-JID"/>
</dbReference>
<dbReference type="InterPro" id="IPR032675">
    <property type="entry name" value="LRR_dom_sf"/>
</dbReference>
<organism evidence="10 11">
    <name type="scientific">Rhamnella rubrinervis</name>
    <dbReference type="NCBI Taxonomy" id="2594499"/>
    <lineage>
        <taxon>Eukaryota</taxon>
        <taxon>Viridiplantae</taxon>
        <taxon>Streptophyta</taxon>
        <taxon>Embryophyta</taxon>
        <taxon>Tracheophyta</taxon>
        <taxon>Spermatophyta</taxon>
        <taxon>Magnoliopsida</taxon>
        <taxon>eudicotyledons</taxon>
        <taxon>Gunneridae</taxon>
        <taxon>Pentapetalae</taxon>
        <taxon>rosids</taxon>
        <taxon>fabids</taxon>
        <taxon>Rosales</taxon>
        <taxon>Rhamnaceae</taxon>
        <taxon>rhamnoid group</taxon>
        <taxon>Rhamneae</taxon>
        <taxon>Rhamnella</taxon>
    </lineage>
</organism>
<dbReference type="Gene3D" id="3.40.50.300">
    <property type="entry name" value="P-loop containing nucleotide triphosphate hydrolases"/>
    <property type="match status" value="1"/>
</dbReference>
<dbReference type="FunFam" id="3.40.50.10140:FF:000007">
    <property type="entry name" value="Disease resistance protein (TIR-NBS-LRR class)"/>
    <property type="match status" value="1"/>
</dbReference>
<evidence type="ECO:0000259" key="9">
    <source>
        <dbReference type="PROSITE" id="PS50104"/>
    </source>
</evidence>
<dbReference type="AlphaFoldDB" id="A0A8K0HBZ4"/>
<evidence type="ECO:0000256" key="2">
    <source>
        <dbReference type="ARBA" id="ARBA00022614"/>
    </source>
</evidence>
<evidence type="ECO:0000256" key="1">
    <source>
        <dbReference type="ARBA" id="ARBA00011982"/>
    </source>
</evidence>
<feature type="compositionally biased region" description="Acidic residues" evidence="8">
    <location>
        <begin position="1108"/>
        <end position="1121"/>
    </location>
</feature>
<protein>
    <recommendedName>
        <fullName evidence="1">ADP-ribosyl cyclase/cyclic ADP-ribose hydrolase</fullName>
        <ecNumber evidence="1">3.2.2.6</ecNumber>
    </recommendedName>
</protein>
<keyword evidence="2" id="KW-0433">Leucine-rich repeat</keyword>
<dbReference type="InterPro" id="IPR058192">
    <property type="entry name" value="WHD_ROQ1-like"/>
</dbReference>
<dbReference type="GO" id="GO:0007165">
    <property type="term" value="P:signal transduction"/>
    <property type="evidence" value="ECO:0007669"/>
    <property type="project" value="InterPro"/>
</dbReference>
<keyword evidence="3" id="KW-0677">Repeat</keyword>
<dbReference type="Gene3D" id="3.40.50.10140">
    <property type="entry name" value="Toll/interleukin-1 receptor homology (TIR) domain"/>
    <property type="match status" value="1"/>
</dbReference>
<dbReference type="GO" id="GO:0043531">
    <property type="term" value="F:ADP binding"/>
    <property type="evidence" value="ECO:0007669"/>
    <property type="project" value="InterPro"/>
</dbReference>
<dbReference type="SUPFAM" id="SSF52540">
    <property type="entry name" value="P-loop containing nucleoside triphosphate hydrolases"/>
    <property type="match status" value="1"/>
</dbReference>
<evidence type="ECO:0000256" key="6">
    <source>
        <dbReference type="ARBA" id="ARBA00023027"/>
    </source>
</evidence>
<reference evidence="10" key="1">
    <citation type="submission" date="2020-03" db="EMBL/GenBank/DDBJ databases">
        <title>A high-quality chromosome-level genome assembly of a woody plant with both climbing and erect habits, Rhamnella rubrinervis.</title>
        <authorList>
            <person name="Lu Z."/>
            <person name="Yang Y."/>
            <person name="Zhu X."/>
            <person name="Sun Y."/>
        </authorList>
    </citation>
    <scope>NUCLEOTIDE SEQUENCE</scope>
    <source>
        <strain evidence="10">BYM</strain>
        <tissue evidence="10">Leaf</tissue>
    </source>
</reference>
<dbReference type="SMART" id="SM00382">
    <property type="entry name" value="AAA"/>
    <property type="match status" value="1"/>
</dbReference>
<dbReference type="SUPFAM" id="SSF52058">
    <property type="entry name" value="L domain-like"/>
    <property type="match status" value="1"/>
</dbReference>
<dbReference type="InterPro" id="IPR042197">
    <property type="entry name" value="Apaf_helical"/>
</dbReference>
<dbReference type="GO" id="GO:0061809">
    <property type="term" value="F:NAD+ nucleosidase activity, cyclic ADP-ribose generating"/>
    <property type="evidence" value="ECO:0007669"/>
    <property type="project" value="UniProtKB-EC"/>
</dbReference>
<keyword evidence="5" id="KW-0611">Plant defense</keyword>
<accession>A0A8K0HBZ4</accession>
<dbReference type="InterPro" id="IPR027417">
    <property type="entry name" value="P-loop_NTPase"/>
</dbReference>
<dbReference type="EMBL" id="VOIH02000004">
    <property type="protein sequence ID" value="KAF3449358.1"/>
    <property type="molecule type" value="Genomic_DNA"/>
</dbReference>
<dbReference type="EC" id="3.2.2.6" evidence="1"/>
<dbReference type="OrthoDB" id="1188997at2759"/>
<dbReference type="InterPro" id="IPR002182">
    <property type="entry name" value="NB-ARC"/>
</dbReference>
<dbReference type="Pfam" id="PF00931">
    <property type="entry name" value="NB-ARC"/>
    <property type="match status" value="1"/>
</dbReference>
<dbReference type="Pfam" id="PF23282">
    <property type="entry name" value="WHD_ROQ1"/>
    <property type="match status" value="1"/>
</dbReference>
<dbReference type="InterPro" id="IPR058546">
    <property type="entry name" value="RPS4B/Roq1-like_LRR"/>
</dbReference>
<dbReference type="InterPro" id="IPR000157">
    <property type="entry name" value="TIR_dom"/>
</dbReference>
<dbReference type="Pfam" id="PF20160">
    <property type="entry name" value="C-JID"/>
    <property type="match status" value="1"/>
</dbReference>
<dbReference type="Gene3D" id="1.10.8.430">
    <property type="entry name" value="Helical domain of apoptotic protease-activating factors"/>
    <property type="match status" value="1"/>
</dbReference>
<comment type="caution">
    <text evidence="10">The sequence shown here is derived from an EMBL/GenBank/DDBJ whole genome shotgun (WGS) entry which is preliminary data.</text>
</comment>
<feature type="region of interest" description="Disordered" evidence="8">
    <location>
        <begin position="1105"/>
        <end position="1131"/>
    </location>
</feature>
<dbReference type="Pfam" id="PF23286">
    <property type="entry name" value="LRR_13"/>
    <property type="match status" value="1"/>
</dbReference>
<evidence type="ECO:0000256" key="5">
    <source>
        <dbReference type="ARBA" id="ARBA00022821"/>
    </source>
</evidence>
<comment type="catalytic activity">
    <reaction evidence="7">
        <text>NAD(+) + H2O = ADP-D-ribose + nicotinamide + H(+)</text>
        <dbReference type="Rhea" id="RHEA:16301"/>
        <dbReference type="ChEBI" id="CHEBI:15377"/>
        <dbReference type="ChEBI" id="CHEBI:15378"/>
        <dbReference type="ChEBI" id="CHEBI:17154"/>
        <dbReference type="ChEBI" id="CHEBI:57540"/>
        <dbReference type="ChEBI" id="CHEBI:57967"/>
        <dbReference type="EC" id="3.2.2.6"/>
    </reaction>
    <physiologicalReaction direction="left-to-right" evidence="7">
        <dbReference type="Rhea" id="RHEA:16302"/>
    </physiologicalReaction>
</comment>
<evidence type="ECO:0000313" key="11">
    <source>
        <dbReference type="Proteomes" id="UP000796880"/>
    </source>
</evidence>
<dbReference type="SUPFAM" id="SSF52200">
    <property type="entry name" value="Toll/Interleukin receptor TIR domain"/>
    <property type="match status" value="1"/>
</dbReference>
<dbReference type="PANTHER" id="PTHR11017:SF479">
    <property type="entry name" value="DISEASE RESISTANCE PROTEIN (TIR-NBS-LRR CLASS) FAMILY"/>
    <property type="match status" value="1"/>
</dbReference>
<dbReference type="SUPFAM" id="SSF46785">
    <property type="entry name" value="Winged helix' DNA-binding domain"/>
    <property type="match status" value="1"/>
</dbReference>
<gene>
    <name evidence="10" type="ORF">FNV43_RR10086</name>
</gene>
<evidence type="ECO:0000256" key="4">
    <source>
        <dbReference type="ARBA" id="ARBA00022801"/>
    </source>
</evidence>
<feature type="compositionally biased region" description="Basic and acidic residues" evidence="8">
    <location>
        <begin position="1122"/>
        <end position="1131"/>
    </location>
</feature>
<evidence type="ECO:0000256" key="8">
    <source>
        <dbReference type="SAM" id="MobiDB-lite"/>
    </source>
</evidence>
<keyword evidence="6" id="KW-0520">NAD</keyword>
<dbReference type="Pfam" id="PF01582">
    <property type="entry name" value="TIR"/>
    <property type="match status" value="1"/>
</dbReference>
<dbReference type="InterPro" id="IPR036390">
    <property type="entry name" value="WH_DNA-bd_sf"/>
</dbReference>
<dbReference type="Gene3D" id="3.80.10.10">
    <property type="entry name" value="Ribonuclease Inhibitor"/>
    <property type="match status" value="2"/>
</dbReference>
<dbReference type="InterPro" id="IPR035897">
    <property type="entry name" value="Toll_tir_struct_dom_sf"/>
</dbReference>
<dbReference type="SMART" id="SM00255">
    <property type="entry name" value="TIR"/>
    <property type="match status" value="1"/>
</dbReference>
<evidence type="ECO:0000256" key="7">
    <source>
        <dbReference type="ARBA" id="ARBA00047304"/>
    </source>
</evidence>
<sequence>MATSSSSHPPPLEKHDVFISFRGGDTRYSFTSFLYEELRRNQIKAYMDVREFETGDKISPALEKAIKESKISVIIFSENYASSTWCLNELVLILECMEKNGQTVLPVFYQIDAFIVRDQTESYAVAFAEHQKSFNDSQLNQWRKALNEATYLHGFDSKEYRSGPLLVGKIVDDVWSQLRKRQTSNDLYKGFYGIPERIGEIERLLSIGSTGARVIGICGMGGSGKTTLASAIFQKLHRDFEGHCFLKNVRDASAGHGLDELRNKLLIDLFKDRAILSVDTPYVASPPIGDRFRSIKVLIVLDDVDSSSDLQYLIKEPYMEFGPGSRIIVTARDAQVLKNVADQIYPVELLNHTESLDLFHLHAFKNERTKDYERLSGRVAYYANGNPLALTLLAKMLHSRPIEEWESALKKLENVPNTDIQKVLRTSYEGLDDMEKDLFLDIACFFAHYEEFKRDEVESILYKEESRIEISVLNDKSLVTVDEDDKVIRMHNLLQQMGFAMVCEEDKEPGKRSRLWIAKDISNVLEKASFKLIHDDGPGLEFYSSDKLRYFCWDFYPYKSFPSGLNPENLVRLSLTDSQLVELWNEDQQAPALEKLKSIDLHRSKNLTQLPNLSRAINIESICLRSCTSLVQVEGISAANNLRRLFLCDCTELKILPTSICNLKSLEFLDLSGCLNLESFPEILEPMEGLSRISLKGTTIKELPQSSIENLKALSRLDLSHCKTIEFLLKDMCRLRHIYKLEYLDVSSCEKLKSIPELPPSLTCLDVKFCDNLKSIQTLPPSLTCLDAKDCKSLEKISSWRTPPIQGQRCSSYTRSDYSFDNCLKLDYNTRNYIIARGASAEILSVARSIRKWEWKCKCDRASIVICYPGDGIPDYFTRYDSETTNNIDLHPNWCSDNFLGFAFSFILELSIASEAFDHAKIECVFRFMNGGVGEYPYEVPVKWHFPCSKLNSDHVLILYDHDLSCKNLQKNFAPSWSSICNSTKASFDFRLSLHDVAGSKNSRIRKSEHWLNKAGYGCHRSIMKKCGVWLIYDQEDGGKLMDIDKKLREEGTKRFAQLSQVDGGGTHEVVCLGDDKANANTAGAEGETKGVALLSRVREASIRHESFEDENVNTNSEEDESHPKTSAQEEPRFADWILYLS</sequence>
<keyword evidence="11" id="KW-1185">Reference proteome</keyword>
<dbReference type="Proteomes" id="UP000796880">
    <property type="component" value="Unassembled WGS sequence"/>
</dbReference>
<proteinExistence type="predicted"/>
<dbReference type="InterPro" id="IPR044974">
    <property type="entry name" value="Disease_R_plants"/>
</dbReference>
<dbReference type="GO" id="GO:0006952">
    <property type="term" value="P:defense response"/>
    <property type="evidence" value="ECO:0007669"/>
    <property type="project" value="UniProtKB-KW"/>
</dbReference>
<feature type="domain" description="TIR" evidence="9">
    <location>
        <begin position="13"/>
        <end position="178"/>
    </location>
</feature>
<dbReference type="PRINTS" id="PR00364">
    <property type="entry name" value="DISEASERSIST"/>
</dbReference>
<evidence type="ECO:0000313" key="10">
    <source>
        <dbReference type="EMBL" id="KAF3449358.1"/>
    </source>
</evidence>
<dbReference type="PANTHER" id="PTHR11017">
    <property type="entry name" value="LEUCINE-RICH REPEAT-CONTAINING PROTEIN"/>
    <property type="match status" value="1"/>
</dbReference>
<dbReference type="InterPro" id="IPR003593">
    <property type="entry name" value="AAA+_ATPase"/>
</dbReference>
<evidence type="ECO:0000256" key="3">
    <source>
        <dbReference type="ARBA" id="ARBA00022737"/>
    </source>
</evidence>